<reference evidence="2" key="2">
    <citation type="journal article" date="2010" name="Nature">
        <title>Comparative genomics reveals mobile pathogenicity chromosomes in Fusarium.</title>
        <authorList>
            <person name="Ma L.J."/>
            <person name="van der Does H.C."/>
            <person name="Borkovich K.A."/>
            <person name="Coleman J.J."/>
            <person name="Daboussi M.J."/>
            <person name="Di Pietro A."/>
            <person name="Dufresne M."/>
            <person name="Freitag M."/>
            <person name="Grabherr M."/>
            <person name="Henrissat B."/>
            <person name="Houterman P.M."/>
            <person name="Kang S."/>
            <person name="Shim W.B."/>
            <person name="Woloshuk C."/>
            <person name="Xie X."/>
            <person name="Xu J.R."/>
            <person name="Antoniw J."/>
            <person name="Baker S.E."/>
            <person name="Bluhm B.H."/>
            <person name="Breakspear A."/>
            <person name="Brown D.W."/>
            <person name="Butchko R.A."/>
            <person name="Chapman S."/>
            <person name="Coulson R."/>
            <person name="Coutinho P.M."/>
            <person name="Danchin E.G."/>
            <person name="Diener A."/>
            <person name="Gale L.R."/>
            <person name="Gardiner D.M."/>
            <person name="Goff S."/>
            <person name="Hammond-Kosack K.E."/>
            <person name="Hilburn K."/>
            <person name="Hua-Van A."/>
            <person name="Jonkers W."/>
            <person name="Kazan K."/>
            <person name="Kodira C.D."/>
            <person name="Koehrsen M."/>
            <person name="Kumar L."/>
            <person name="Lee Y.H."/>
            <person name="Li L."/>
            <person name="Manners J.M."/>
            <person name="Miranda-Saavedra D."/>
            <person name="Mukherjee M."/>
            <person name="Park G."/>
            <person name="Park J."/>
            <person name="Park S.Y."/>
            <person name="Proctor R.H."/>
            <person name="Regev A."/>
            <person name="Ruiz-Roldan M.C."/>
            <person name="Sain D."/>
            <person name="Sakthikumar S."/>
            <person name="Sykes S."/>
            <person name="Schwartz D.C."/>
            <person name="Turgeon B.G."/>
            <person name="Wapinski I."/>
            <person name="Yoder O."/>
            <person name="Young S."/>
            <person name="Zeng Q."/>
            <person name="Zhou S."/>
            <person name="Galagan J."/>
            <person name="Cuomo C.A."/>
            <person name="Kistler H.C."/>
            <person name="Rep M."/>
        </authorList>
    </citation>
    <scope>GENOME REANNOTATION</scope>
    <source>
        <strain evidence="2">PH-1 / ATCC MYA-4620 / FGSC 9075 / NRRL 31084</strain>
    </source>
</reference>
<dbReference type="InterPro" id="IPR010730">
    <property type="entry name" value="HET"/>
</dbReference>
<dbReference type="AlphaFoldDB" id="I1S0Q3"/>
<sequence length="748" mass="83702">MPQSTFCAKCTGIFEGHYVPSDVLAQHGLIDTVAARFISQNLDKLGGTIGKARLDKASEKETPVPYLHHNLQDLEESADTCVFCAMIWERLTIEGFLYDSTILDEMKKKDLVGIPVIQSKVAFTGILSFTIVFVSWSGHNWEGVTYHRFSLFQAINLTTSDVGDKDNRAIWKPVFDRRQSLLRIRRWLESSTTTSNLRPQLPTRLLHCQPSSSPGGNPRVKLVNAVNLDPSTRYSALTHRWGAVQPLMLLKAREVAFHDNIPFASIPATFQDAIKLANDIGIEYVWIDSLCIIQDSKYDWQTEAARMSSVYSQSYVTIAATAAQDSAAGLKDQTSMLRHPCEITPSWTGFEDEIPSGPVRIIIRSGFCDEVLSKPLFRRGWTFQEWILSPRTIHVARDQLWWTSATNMKSQGHASNETCEAYEFDVDRDHVHTMTPGDLYLLANESTGTSSRVWHDLLQEYTSRDLTFESDRLVAFAGIAALYQSFAKIPPGSYLAGLWRQVLLEDLLWSVIDGRKVLPPQLYRGPSWSWASVEPTPNQNGKFSVGMKDIGFNLLPHGEPWTAVATVREAFVEAIGSEFGPVSGGHLVFHGPLIKARHGLVVIDLSDRLTAEQAAKFVPGGKLRYTRSYVSMPNQTDAAAKARAEGEITMVHLDAVPTSLVSDEEIDIYLAVTHCRVDLAEDPTAHVLALVRGLEKGEYRRIGYAQLFEGIMDPWKETKDFGVFGALTDENEYLSVGDRPGYYNYRIV</sequence>
<organism evidence="2">
    <name type="scientific">Gibberella zeae (strain ATCC MYA-4620 / CBS 123657 / FGSC 9075 / NRRL 31084 / PH-1)</name>
    <name type="common">Wheat head blight fungus</name>
    <name type="synonym">Fusarium graminearum</name>
    <dbReference type="NCBI Taxonomy" id="229533"/>
    <lineage>
        <taxon>Eukaryota</taxon>
        <taxon>Fungi</taxon>
        <taxon>Dikarya</taxon>
        <taxon>Ascomycota</taxon>
        <taxon>Pezizomycotina</taxon>
        <taxon>Sordariomycetes</taxon>
        <taxon>Hypocreomycetidae</taxon>
        <taxon>Hypocreales</taxon>
        <taxon>Nectriaceae</taxon>
        <taxon>Fusarium</taxon>
    </lineage>
</organism>
<feature type="domain" description="Heterokaryon incompatibility" evidence="1">
    <location>
        <begin position="234"/>
        <end position="385"/>
    </location>
</feature>
<dbReference type="RefSeq" id="XP_011319248.1">
    <property type="nucleotide sequence ID" value="XM_011320946.1"/>
</dbReference>
<dbReference type="Pfam" id="PF06985">
    <property type="entry name" value="HET"/>
    <property type="match status" value="1"/>
</dbReference>
<accession>A0A098DB37</accession>
<dbReference type="PANTHER" id="PTHR33112:SF16">
    <property type="entry name" value="HETEROKARYON INCOMPATIBILITY DOMAIN-CONTAINING PROTEIN"/>
    <property type="match status" value="1"/>
</dbReference>
<protein>
    <recommendedName>
        <fullName evidence="1">Heterokaryon incompatibility domain-containing protein</fullName>
    </recommendedName>
</protein>
<evidence type="ECO:0000313" key="2">
    <source>
        <dbReference type="EnsemblFungi" id="CEF75675"/>
    </source>
</evidence>
<dbReference type="KEGG" id="fgr:FGSG_10289"/>
<dbReference type="OrthoDB" id="5347061at2759"/>
<dbReference type="HOGENOM" id="CLU_002639_2_9_1"/>
<proteinExistence type="predicted"/>
<reference evidence="2" key="3">
    <citation type="submission" date="2017-01" db="UniProtKB">
        <authorList>
            <consortium name="EnsemblFungi"/>
        </authorList>
    </citation>
    <scope>IDENTIFICATION</scope>
    <source>
        <strain evidence="2">PH-1 / ATCC MYA-4620 / FGSC 9075 / NRRL 31084</strain>
    </source>
</reference>
<name>I1S0Q3_GIBZE</name>
<dbReference type="PANTHER" id="PTHR33112">
    <property type="entry name" value="DOMAIN PROTEIN, PUTATIVE-RELATED"/>
    <property type="match status" value="1"/>
</dbReference>
<dbReference type="EMBL" id="HG970332">
    <property type="status" value="NOT_ANNOTATED_CDS"/>
    <property type="molecule type" value="Genomic_DNA"/>
</dbReference>
<evidence type="ECO:0000259" key="1">
    <source>
        <dbReference type="Pfam" id="PF06985"/>
    </source>
</evidence>
<dbReference type="EnsemblFungi" id="CEF75675">
    <property type="protein sequence ID" value="CEF75675"/>
    <property type="gene ID" value="FGRRES_10289"/>
</dbReference>
<accession>I1S0Q3</accession>
<gene>
    <name evidence="2" type="primary">FG10289.1</name>
</gene>
<reference evidence="2" key="1">
    <citation type="journal article" date="2007" name="Science">
        <title>The Fusarium graminearum genome reveals a link between localized polymorphism and pathogen specialization.</title>
        <authorList>
            <person name="Cuomo C.A."/>
            <person name="Gueldener U."/>
            <person name="Xu J.-R."/>
            <person name="Trail F."/>
            <person name="Turgeon B.G."/>
            <person name="Di Pietro A."/>
            <person name="Walton J.D."/>
            <person name="Ma L.-J."/>
            <person name="Baker S.E."/>
            <person name="Rep M."/>
            <person name="Adam G."/>
            <person name="Antoniw J."/>
            <person name="Baldwin T."/>
            <person name="Calvo S.E."/>
            <person name="Chang Y.-L."/>
            <person name="DeCaprio D."/>
            <person name="Gale L.R."/>
            <person name="Gnerre S."/>
            <person name="Goswami R.S."/>
            <person name="Hammond-Kosack K."/>
            <person name="Harris L.J."/>
            <person name="Hilburn K."/>
            <person name="Kennell J.C."/>
            <person name="Kroken S."/>
            <person name="Magnuson J.K."/>
            <person name="Mannhaupt G."/>
            <person name="Mauceli E.W."/>
            <person name="Mewes H.-W."/>
            <person name="Mitterbauer R."/>
            <person name="Muehlbauer G."/>
            <person name="Muensterkoetter M."/>
            <person name="Nelson D."/>
            <person name="O'Donnell K."/>
            <person name="Ouellet T."/>
            <person name="Qi W."/>
            <person name="Quesneville H."/>
            <person name="Roncero M.I.G."/>
            <person name="Seong K.-Y."/>
            <person name="Tetko I.V."/>
            <person name="Urban M."/>
            <person name="Waalwijk C."/>
            <person name="Ward T.J."/>
            <person name="Yao J."/>
            <person name="Birren B.W."/>
            <person name="Kistler H.C."/>
        </authorList>
    </citation>
    <scope>NUCLEOTIDE SEQUENCE [LARGE SCALE GENOMIC DNA]</scope>
    <source>
        <strain evidence="2">PH-1 / ATCC MYA-4620 / FGSC 9075 / NRRL 31084</strain>
    </source>
</reference>